<proteinExistence type="predicted"/>
<dbReference type="Proteomes" id="UP000070560">
    <property type="component" value="Chromosome"/>
</dbReference>
<dbReference type="EMBL" id="CP013015">
    <property type="protein sequence ID" value="AMM41243.1"/>
    <property type="molecule type" value="Genomic_DNA"/>
</dbReference>
<dbReference type="InterPro" id="IPR002791">
    <property type="entry name" value="ARMT1-like_metal-bd"/>
</dbReference>
<dbReference type="Gene3D" id="3.40.50.10880">
    <property type="entry name" value="Uncharacterised protein PF01937, DUF89, domain 3"/>
    <property type="match status" value="1"/>
</dbReference>
<evidence type="ECO:0000313" key="3">
    <source>
        <dbReference type="Proteomes" id="UP000070560"/>
    </source>
</evidence>
<dbReference type="InterPro" id="IPR014444">
    <property type="entry name" value="PH1575-like"/>
</dbReference>
<dbReference type="KEGG" id="daw:HS1_001441"/>
<accession>A0A7U4QKX1</accession>
<dbReference type="OrthoDB" id="9796465at2"/>
<dbReference type="Pfam" id="PF01937">
    <property type="entry name" value="ARMT1-like_dom"/>
    <property type="match status" value="1"/>
</dbReference>
<reference evidence="2 3" key="1">
    <citation type="submission" date="2015-10" db="EMBL/GenBank/DDBJ databases">
        <title>Candidatus Desulfofervidus auxilii, a hydrogenotrophic sulfate-reducing bacterium involved in the thermophilic anaerobic oxidation of methane.</title>
        <authorList>
            <person name="Krukenberg V."/>
            <person name="Richter M."/>
            <person name="Wegener G."/>
        </authorList>
    </citation>
    <scope>NUCLEOTIDE SEQUENCE [LARGE SCALE GENOMIC DNA]</scope>
    <source>
        <strain evidence="2 3">HS1</strain>
    </source>
</reference>
<gene>
    <name evidence="2" type="ORF">HS1_001441</name>
</gene>
<dbReference type="Gene3D" id="1.10.8.380">
    <property type="entry name" value="Uncharacterised protein PF01937, DUF89, domain 1"/>
    <property type="match status" value="1"/>
</dbReference>
<dbReference type="Gene3D" id="1.10.285.20">
    <property type="entry name" value="Uncharacterised protein PF01937, DUF89, domain 2"/>
    <property type="match status" value="1"/>
</dbReference>
<name>A0A7U4QKX1_DESA2</name>
<dbReference type="PIRSF" id="PIRSF006593">
    <property type="entry name" value="UCP006593"/>
    <property type="match status" value="1"/>
</dbReference>
<evidence type="ECO:0000259" key="1">
    <source>
        <dbReference type="Pfam" id="PF01937"/>
    </source>
</evidence>
<dbReference type="InterPro" id="IPR036075">
    <property type="entry name" value="ARMT-1-like_metal-bd_sf"/>
</dbReference>
<feature type="domain" description="Damage-control phosphatase ARMT1-like metal-binding" evidence="1">
    <location>
        <begin position="6"/>
        <end position="277"/>
    </location>
</feature>
<keyword evidence="3" id="KW-1185">Reference proteome</keyword>
<sequence>MRVYLDCVPCFLRQALEAVRLASQDLSIQEKAIRVILQKLSKISWNTSPPHIGREIHTLIKEVTGNPDPYLPLKKRFNQLAINLYPMLEKKVKTANDPFTTTVRLSLAGNMIDFGARPGEKIDIEKEINGALKAPLDKQALEKFKKAVTQAQNILFLGDNAGEVVFDKLLVQEIGPQKITYVVKKKPIINDATLEDAEIVNLTKIVKVIDNGTDFPGTVLSACSKTFINIYEKADLVIAKGQGNYETLNDVKKPIVFLLKIKCPVIAKDIKRNVGDLVIHLNIY</sequence>
<dbReference type="RefSeq" id="WP_066062972.1">
    <property type="nucleotide sequence ID" value="NZ_CP013015.1"/>
</dbReference>
<dbReference type="SUPFAM" id="SSF111321">
    <property type="entry name" value="AF1104-like"/>
    <property type="match status" value="1"/>
</dbReference>
<organism evidence="2 3">
    <name type="scientific">Desulfofervidus auxilii</name>
    <dbReference type="NCBI Taxonomy" id="1621989"/>
    <lineage>
        <taxon>Bacteria</taxon>
        <taxon>Pseudomonadati</taxon>
        <taxon>Thermodesulfobacteriota</taxon>
        <taxon>Candidatus Desulfofervidia</taxon>
        <taxon>Candidatus Desulfofervidales</taxon>
        <taxon>Candidatus Desulfofervidaceae</taxon>
        <taxon>Candidatus Desulfofervidus</taxon>
    </lineage>
</organism>
<dbReference type="AlphaFoldDB" id="A0A7U4QKX1"/>
<evidence type="ECO:0000313" key="2">
    <source>
        <dbReference type="EMBL" id="AMM41243.1"/>
    </source>
</evidence>
<protein>
    <submittedName>
        <fullName evidence="2">Uncharacterized conserved protein UCP006593</fullName>
    </submittedName>
</protein>